<name>A0A7J2TJ28_ARCFL</name>
<gene>
    <name evidence="9" type="ORF">ENP88_02470</name>
</gene>
<dbReference type="GO" id="GO:0008654">
    <property type="term" value="P:phospholipid biosynthetic process"/>
    <property type="evidence" value="ECO:0007669"/>
    <property type="project" value="UniProtKB-KW"/>
</dbReference>
<evidence type="ECO:0000256" key="4">
    <source>
        <dbReference type="ARBA" id="ARBA00023002"/>
    </source>
</evidence>
<evidence type="ECO:0000256" key="6">
    <source>
        <dbReference type="ARBA" id="ARBA00023209"/>
    </source>
</evidence>
<evidence type="ECO:0000259" key="8">
    <source>
        <dbReference type="Pfam" id="PF22578"/>
    </source>
</evidence>
<evidence type="ECO:0000256" key="3">
    <source>
        <dbReference type="ARBA" id="ARBA00022827"/>
    </source>
</evidence>
<evidence type="ECO:0000256" key="2">
    <source>
        <dbReference type="ARBA" id="ARBA00022630"/>
    </source>
</evidence>
<dbReference type="PANTHER" id="PTHR42685">
    <property type="entry name" value="GERANYLGERANYL DIPHOSPHATE REDUCTASE"/>
    <property type="match status" value="1"/>
</dbReference>
<dbReference type="EMBL" id="DSLA01000038">
    <property type="protein sequence ID" value="HEH35022.1"/>
    <property type="molecule type" value="Genomic_DNA"/>
</dbReference>
<evidence type="ECO:0000256" key="7">
    <source>
        <dbReference type="ARBA" id="ARBA00023264"/>
    </source>
</evidence>
<keyword evidence="4" id="KW-0560">Oxidoreductase</keyword>
<reference evidence="9" key="1">
    <citation type="journal article" date="2020" name="mSystems">
        <title>Genome- and Community-Level Interaction Insights into Carbon Utilization and Element Cycling Functions of Hydrothermarchaeota in Hydrothermal Sediment.</title>
        <authorList>
            <person name="Zhou Z."/>
            <person name="Liu Y."/>
            <person name="Xu W."/>
            <person name="Pan J."/>
            <person name="Luo Z.H."/>
            <person name="Li M."/>
        </authorList>
    </citation>
    <scope>NUCLEOTIDE SEQUENCE [LARGE SCALE GENOMIC DNA]</scope>
    <source>
        <strain evidence="9">SpSt-26</strain>
    </source>
</reference>
<dbReference type="NCBIfam" id="TIGR02032">
    <property type="entry name" value="GG-red-SF"/>
    <property type="match status" value="1"/>
</dbReference>
<comment type="caution">
    <text evidence="9">The sequence shown here is derived from an EMBL/GenBank/DDBJ whole genome shotgun (WGS) entry which is preliminary data.</text>
</comment>
<dbReference type="Gene3D" id="3.50.50.60">
    <property type="entry name" value="FAD/NAD(P)-binding domain"/>
    <property type="match status" value="1"/>
</dbReference>
<dbReference type="AlphaFoldDB" id="A0A7J2TJ28"/>
<evidence type="ECO:0000256" key="5">
    <source>
        <dbReference type="ARBA" id="ARBA00023098"/>
    </source>
</evidence>
<evidence type="ECO:0000313" key="9">
    <source>
        <dbReference type="EMBL" id="HEH35022.1"/>
    </source>
</evidence>
<protein>
    <submittedName>
        <fullName evidence="9">Geranylgeranyl reductase family protein</fullName>
    </submittedName>
</protein>
<dbReference type="PRINTS" id="PR00420">
    <property type="entry name" value="RNGMNOXGNASE"/>
</dbReference>
<evidence type="ECO:0000256" key="1">
    <source>
        <dbReference type="ARBA" id="ARBA00022516"/>
    </source>
</evidence>
<keyword evidence="7" id="KW-1208">Phospholipid metabolism</keyword>
<dbReference type="InterPro" id="IPR036188">
    <property type="entry name" value="FAD/NAD-bd_sf"/>
</dbReference>
<dbReference type="SUPFAM" id="SSF51905">
    <property type="entry name" value="FAD/NAD(P)-binding domain"/>
    <property type="match status" value="1"/>
</dbReference>
<proteinExistence type="predicted"/>
<keyword evidence="6" id="KW-0594">Phospholipid biosynthesis</keyword>
<keyword evidence="5" id="KW-0443">Lipid metabolism</keyword>
<keyword evidence="1" id="KW-0444">Lipid biosynthesis</keyword>
<dbReference type="InterPro" id="IPR011777">
    <property type="entry name" value="Geranylgeranyl_Rdtase_fam"/>
</dbReference>
<sequence length="379" mass="42990">MPLQIFSVDVIVAGIGIAGAFALRSLSKSLEVLGIDKREKLGYPVKCGEIIPTKREMKRLLPDLEDYSLFDLPKKFESNRTKTISFFLPNGKSYEIDFEFHVVRRDEMIQKIAAESGHKIEREVILGYRNGTLITRKGKREAKVLIASDGANSRIAKDLGLWNYEISSAKQYVMKNVECDEKTVYMFLGKAISPGAYAWIIPKGNGIANVGIGFRQKFSKESIHAVMDRFLNRFPHSSQFLRNAEIVSKVGAIVPIDKPLERAVHGNVIFAGDSASMIISHTGGGIPISMISGDLAGKVVNRFFEGGKLEEYDFLWKKYLGKRLKTAYFFRRLWDIFAEREELFLKMAKILSGRDLEKILHCEMPLKIRLLYPLLRLFI</sequence>
<accession>A0A7J2TJ28</accession>
<dbReference type="InterPro" id="IPR054715">
    <property type="entry name" value="GGR_cat"/>
</dbReference>
<keyword evidence="3" id="KW-0274">FAD</keyword>
<organism evidence="9">
    <name type="scientific">Archaeoglobus fulgidus</name>
    <dbReference type="NCBI Taxonomy" id="2234"/>
    <lineage>
        <taxon>Archaea</taxon>
        <taxon>Methanobacteriati</taxon>
        <taxon>Methanobacteriota</taxon>
        <taxon>Archaeoglobi</taxon>
        <taxon>Archaeoglobales</taxon>
        <taxon>Archaeoglobaceae</taxon>
        <taxon>Archaeoglobus</taxon>
    </lineage>
</organism>
<dbReference type="PANTHER" id="PTHR42685:SF18">
    <property type="entry name" value="DIGERANYLGERANYLGLYCEROPHOSPHOLIPID REDUCTASE"/>
    <property type="match status" value="1"/>
</dbReference>
<dbReference type="Pfam" id="PF22578">
    <property type="entry name" value="GGR_cat"/>
    <property type="match status" value="1"/>
</dbReference>
<dbReference type="InterPro" id="IPR050407">
    <property type="entry name" value="Geranylgeranyl_reductase"/>
</dbReference>
<dbReference type="GO" id="GO:0016628">
    <property type="term" value="F:oxidoreductase activity, acting on the CH-CH group of donors, NAD or NADP as acceptor"/>
    <property type="evidence" value="ECO:0007669"/>
    <property type="project" value="InterPro"/>
</dbReference>
<keyword evidence="2" id="KW-0285">Flavoprotein</keyword>
<feature type="domain" description="Digeranylgeranylglycerophospholipid reductase catalytic" evidence="8">
    <location>
        <begin position="166"/>
        <end position="253"/>
    </location>
</feature>